<protein>
    <submittedName>
        <fullName evidence="2">Uncharacterized protein</fullName>
    </submittedName>
</protein>
<accession>A0A345NQS9</accession>
<feature type="region of interest" description="Disordered" evidence="1">
    <location>
        <begin position="1"/>
        <end position="25"/>
    </location>
</feature>
<evidence type="ECO:0000313" key="2">
    <source>
        <dbReference type="EMBL" id="AXH97387.1"/>
    </source>
</evidence>
<name>A0A345NQS9_9MICO</name>
<dbReference type="EMBL" id="CP031229">
    <property type="protein sequence ID" value="AXH97387.1"/>
    <property type="molecule type" value="Genomic_DNA"/>
</dbReference>
<dbReference type="Proteomes" id="UP000253790">
    <property type="component" value="Chromosome"/>
</dbReference>
<evidence type="ECO:0000313" key="3">
    <source>
        <dbReference type="Proteomes" id="UP000253790"/>
    </source>
</evidence>
<gene>
    <name evidence="2" type="ORF">DV701_15840</name>
</gene>
<keyword evidence="3" id="KW-1185">Reference proteome</keyword>
<dbReference type="AlphaFoldDB" id="A0A345NQS9"/>
<evidence type="ECO:0000256" key="1">
    <source>
        <dbReference type="SAM" id="MobiDB-lite"/>
    </source>
</evidence>
<proteinExistence type="predicted"/>
<sequence>MMNGLMGPPYELGRRRRSQSGRLAPTSAFLPARDRRHVRIGLENRDVVHTLRMGLFDRFGSKHHEGAGLGADRGNFRFADESDGKASLTLDLGDLPTDAVVQVAGDEPNGAFWEGVASYVAPALAARLDMDSEGSMFAVCGDRTDLEQLRERLQPLVDQPAAMTGLLQRAQADGVLLEGYGR</sequence>
<dbReference type="KEGG" id="orn:DV701_15840"/>
<organism evidence="2 3">
    <name type="scientific">Ornithinimicrobium avium</name>
    <dbReference type="NCBI Taxonomy" id="2283195"/>
    <lineage>
        <taxon>Bacteria</taxon>
        <taxon>Bacillati</taxon>
        <taxon>Actinomycetota</taxon>
        <taxon>Actinomycetes</taxon>
        <taxon>Micrococcales</taxon>
        <taxon>Ornithinimicrobiaceae</taxon>
        <taxon>Ornithinimicrobium</taxon>
    </lineage>
</organism>
<reference evidence="2 3" key="1">
    <citation type="submission" date="2018-07" db="EMBL/GenBank/DDBJ databases">
        <title>Complete genome sequencing of Ornithinimicrobium sp. AMA3305.</title>
        <authorList>
            <person name="Bae J.-W."/>
        </authorList>
    </citation>
    <scope>NUCLEOTIDE SEQUENCE [LARGE SCALE GENOMIC DNA]</scope>
    <source>
        <strain evidence="2 3">AMA3305</strain>
    </source>
</reference>
<dbReference type="OrthoDB" id="8657476at2"/>